<dbReference type="InterPro" id="IPR036865">
    <property type="entry name" value="CRAL-TRIO_dom_sf"/>
</dbReference>
<accession>A0A5C5FLM1</accession>
<dbReference type="GO" id="GO:0005096">
    <property type="term" value="F:GTPase activator activity"/>
    <property type="evidence" value="ECO:0007669"/>
    <property type="project" value="TreeGrafter"/>
</dbReference>
<feature type="region of interest" description="Disordered" evidence="1">
    <location>
        <begin position="541"/>
        <end position="681"/>
    </location>
</feature>
<gene>
    <name evidence="3" type="ORF">DMC30DRAFT_91543</name>
</gene>
<protein>
    <recommendedName>
        <fullName evidence="2">Rho-GAP domain-containing protein</fullName>
    </recommendedName>
</protein>
<sequence>MSDSPTVSSLHQLLAGSTPGSTAPPGSSNSSSPASSPRRRSPSPATASARSTSTQTVRAPPARAGWGSTISSAFGYRTASSPPPTTGSGGAETYGAATVTGGAQRVRGRERARLPVWGVEEEATLGEDEEDGRELEAHAEQGDHNDHEMDALVQSILWQAGNDHLDPPGPLLVIAASRIPSSSEVPHPHLLAKLRLRLEELAQAGPYTVVLLVNPTPHAPTTAHLVSSYLSLSRTARKNVRRICVVGGGWWTRVIIGIFSSTLLSAKSARKLVQCATLSALAEKVGAKAFTQVDLPLEVYAANAVIEKAITLPDVGDKPPETTFGVPLEQLMGANGVRLPPVVRDCVEVIFSQGPESVGVFRRSPSAAHVAHLRSAYARGHPVALAALPDAPYLAASLLKLFLRELPTPVLPRGEVWDVARACPLDDDRAAVQHVRGALLPLLGAPARALLQHVLAVASAVAARAEVNLMTAGNLVVCLCPALCGALGDVPTMEELEMCRVPGLETLGTIKGLGGETATAVGGNTLGGVLRVMIERYDELFPPSSDPPLSLDRQRQRPPSPAETTPCDTAVAISPVSLRHTTAPPSTGSSPEGALSTSPASLASTSSAAPHRSRNSTFKLNKSPRAGAGGRGGAGFLIEAFREEGAEGDRDGDVQRVEAHGELVSPRASVDGATRTHPQSL</sequence>
<dbReference type="PANTHER" id="PTHR45808">
    <property type="entry name" value="RHO GTPASE-ACTIVATING PROTEIN 68F"/>
    <property type="match status" value="1"/>
</dbReference>
<feature type="compositionally biased region" description="Low complexity" evidence="1">
    <location>
        <begin position="15"/>
        <end position="54"/>
    </location>
</feature>
<keyword evidence="4" id="KW-1185">Reference proteome</keyword>
<feature type="compositionally biased region" description="Basic and acidic residues" evidence="1">
    <location>
        <begin position="640"/>
        <end position="661"/>
    </location>
</feature>
<evidence type="ECO:0000313" key="3">
    <source>
        <dbReference type="EMBL" id="TNY17763.1"/>
    </source>
</evidence>
<organism evidence="3 4">
    <name type="scientific">Rhodotorula diobovata</name>
    <dbReference type="NCBI Taxonomy" id="5288"/>
    <lineage>
        <taxon>Eukaryota</taxon>
        <taxon>Fungi</taxon>
        <taxon>Dikarya</taxon>
        <taxon>Basidiomycota</taxon>
        <taxon>Pucciniomycotina</taxon>
        <taxon>Microbotryomycetes</taxon>
        <taxon>Sporidiobolales</taxon>
        <taxon>Sporidiobolaceae</taxon>
        <taxon>Rhodotorula</taxon>
    </lineage>
</organism>
<feature type="compositionally biased region" description="Low complexity" evidence="1">
    <location>
        <begin position="541"/>
        <end position="551"/>
    </location>
</feature>
<dbReference type="EMBL" id="SOZI01000177">
    <property type="protein sequence ID" value="TNY17763.1"/>
    <property type="molecule type" value="Genomic_DNA"/>
</dbReference>
<dbReference type="GO" id="GO:0005737">
    <property type="term" value="C:cytoplasm"/>
    <property type="evidence" value="ECO:0007669"/>
    <property type="project" value="TreeGrafter"/>
</dbReference>
<dbReference type="Gene3D" id="3.40.525.10">
    <property type="entry name" value="CRAL-TRIO lipid binding domain"/>
    <property type="match status" value="1"/>
</dbReference>
<proteinExistence type="predicted"/>
<dbReference type="InterPro" id="IPR000198">
    <property type="entry name" value="RhoGAP_dom"/>
</dbReference>
<dbReference type="OrthoDB" id="19923at2759"/>
<feature type="compositionally biased region" description="Polar residues" evidence="1">
    <location>
        <begin position="579"/>
        <end position="590"/>
    </location>
</feature>
<feature type="domain" description="Rho-GAP" evidence="2">
    <location>
        <begin position="326"/>
        <end position="541"/>
    </location>
</feature>
<dbReference type="Gene3D" id="1.10.555.10">
    <property type="entry name" value="Rho GTPase activation protein"/>
    <property type="match status" value="1"/>
</dbReference>
<reference evidence="3 4" key="1">
    <citation type="submission" date="2019-03" db="EMBL/GenBank/DDBJ databases">
        <title>Rhodosporidium diobovatum UCD-FST 08-225 genome sequencing, assembly, and annotation.</title>
        <authorList>
            <person name="Fakankun I.U."/>
            <person name="Fristensky B."/>
            <person name="Levin D.B."/>
        </authorList>
    </citation>
    <scope>NUCLEOTIDE SEQUENCE [LARGE SCALE GENOMIC DNA]</scope>
    <source>
        <strain evidence="3 4">UCD-FST 08-225</strain>
    </source>
</reference>
<evidence type="ECO:0000256" key="1">
    <source>
        <dbReference type="SAM" id="MobiDB-lite"/>
    </source>
</evidence>
<dbReference type="PANTHER" id="PTHR45808:SF2">
    <property type="entry name" value="RHO GTPASE-ACTIVATING PROTEIN 68F"/>
    <property type="match status" value="1"/>
</dbReference>
<dbReference type="Proteomes" id="UP000311382">
    <property type="component" value="Unassembled WGS sequence"/>
</dbReference>
<dbReference type="Pfam" id="PF00620">
    <property type="entry name" value="RhoGAP"/>
    <property type="match status" value="1"/>
</dbReference>
<dbReference type="CDD" id="cd00159">
    <property type="entry name" value="RhoGAP"/>
    <property type="match status" value="1"/>
</dbReference>
<dbReference type="GO" id="GO:0007264">
    <property type="term" value="P:small GTPase-mediated signal transduction"/>
    <property type="evidence" value="ECO:0007669"/>
    <property type="project" value="TreeGrafter"/>
</dbReference>
<dbReference type="SMART" id="SM00324">
    <property type="entry name" value="RhoGAP"/>
    <property type="match status" value="1"/>
</dbReference>
<name>A0A5C5FLM1_9BASI</name>
<dbReference type="InterPro" id="IPR001251">
    <property type="entry name" value="CRAL-TRIO_dom"/>
</dbReference>
<dbReference type="AlphaFoldDB" id="A0A5C5FLM1"/>
<feature type="compositionally biased region" description="Polar residues" evidence="1">
    <location>
        <begin position="1"/>
        <end position="11"/>
    </location>
</feature>
<dbReference type="PROSITE" id="PS50238">
    <property type="entry name" value="RHOGAP"/>
    <property type="match status" value="1"/>
</dbReference>
<comment type="caution">
    <text evidence="3">The sequence shown here is derived from an EMBL/GenBank/DDBJ whole genome shotgun (WGS) entry which is preliminary data.</text>
</comment>
<dbReference type="SUPFAM" id="SSF48350">
    <property type="entry name" value="GTPase activation domain, GAP"/>
    <property type="match status" value="1"/>
</dbReference>
<evidence type="ECO:0000313" key="4">
    <source>
        <dbReference type="Proteomes" id="UP000311382"/>
    </source>
</evidence>
<feature type="compositionally biased region" description="Low complexity" evidence="1">
    <location>
        <begin position="594"/>
        <end position="610"/>
    </location>
</feature>
<evidence type="ECO:0000259" key="2">
    <source>
        <dbReference type="PROSITE" id="PS50238"/>
    </source>
</evidence>
<feature type="region of interest" description="Disordered" evidence="1">
    <location>
        <begin position="1"/>
        <end position="107"/>
    </location>
</feature>
<dbReference type="Pfam" id="PF13716">
    <property type="entry name" value="CRAL_TRIO_2"/>
    <property type="match status" value="1"/>
</dbReference>
<dbReference type="STRING" id="5288.A0A5C5FLM1"/>
<dbReference type="InterPro" id="IPR008936">
    <property type="entry name" value="Rho_GTPase_activation_prot"/>
</dbReference>